<comment type="similarity">
    <text evidence="5 14 16">Belongs to the RNase HII family.</text>
</comment>
<feature type="binding site" evidence="14 15">
    <location>
        <position position="76"/>
    </location>
    <ligand>
        <name>a divalent metal cation</name>
        <dbReference type="ChEBI" id="CHEBI:60240"/>
    </ligand>
</feature>
<evidence type="ECO:0000256" key="1">
    <source>
        <dbReference type="ARBA" id="ARBA00000077"/>
    </source>
</evidence>
<comment type="caution">
    <text evidence="18">The sequence shown here is derived from an EMBL/GenBank/DDBJ whole genome shotgun (WGS) entry which is preliminary data.</text>
</comment>
<evidence type="ECO:0000256" key="13">
    <source>
        <dbReference type="ARBA" id="ARBA00023211"/>
    </source>
</evidence>
<evidence type="ECO:0000256" key="12">
    <source>
        <dbReference type="ARBA" id="ARBA00022801"/>
    </source>
</evidence>
<dbReference type="InterPro" id="IPR001352">
    <property type="entry name" value="RNase_HII/HIII"/>
</dbReference>
<dbReference type="InterPro" id="IPR012337">
    <property type="entry name" value="RNaseH-like_sf"/>
</dbReference>
<dbReference type="InterPro" id="IPR022898">
    <property type="entry name" value="RNase_HII"/>
</dbReference>
<evidence type="ECO:0000256" key="15">
    <source>
        <dbReference type="PROSITE-ProRule" id="PRU01319"/>
    </source>
</evidence>
<dbReference type="HAMAP" id="MF_00052_B">
    <property type="entry name" value="RNase_HII_B"/>
    <property type="match status" value="1"/>
</dbReference>
<comment type="catalytic activity">
    <reaction evidence="1 14 15 16">
        <text>Endonucleolytic cleavage to 5'-phosphomonoester.</text>
        <dbReference type="EC" id="3.1.26.4"/>
    </reaction>
</comment>
<keyword evidence="9 14" id="KW-0540">Nuclease</keyword>
<dbReference type="AlphaFoldDB" id="A0A511WYP6"/>
<comment type="cofactor">
    <cofactor evidence="14 15">
        <name>Mn(2+)</name>
        <dbReference type="ChEBI" id="CHEBI:29035"/>
    </cofactor>
    <cofactor evidence="14 15">
        <name>Mg(2+)</name>
        <dbReference type="ChEBI" id="CHEBI:18420"/>
    </cofactor>
    <text evidence="14 15">Manganese or magnesium. Binds 1 divalent metal ion per monomer in the absence of substrate. May bind a second metal ion after substrate binding.</text>
</comment>
<dbReference type="PANTHER" id="PTHR10954">
    <property type="entry name" value="RIBONUCLEASE H2 SUBUNIT A"/>
    <property type="match status" value="1"/>
</dbReference>
<name>A0A511WYP6_9BACI</name>
<dbReference type="GO" id="GO:0030145">
    <property type="term" value="F:manganese ion binding"/>
    <property type="evidence" value="ECO:0007669"/>
    <property type="project" value="UniProtKB-UniRule"/>
</dbReference>
<evidence type="ECO:0000256" key="11">
    <source>
        <dbReference type="ARBA" id="ARBA00022759"/>
    </source>
</evidence>
<keyword evidence="19" id="KW-1185">Reference proteome</keyword>
<dbReference type="CDD" id="cd07182">
    <property type="entry name" value="RNase_HII_bacteria_HII_like"/>
    <property type="match status" value="1"/>
</dbReference>
<organism evidence="18 19">
    <name type="scientific">Halolactibacillus alkaliphilus</name>
    <dbReference type="NCBI Taxonomy" id="442899"/>
    <lineage>
        <taxon>Bacteria</taxon>
        <taxon>Bacillati</taxon>
        <taxon>Bacillota</taxon>
        <taxon>Bacilli</taxon>
        <taxon>Bacillales</taxon>
        <taxon>Bacillaceae</taxon>
        <taxon>Halolactibacillus</taxon>
    </lineage>
</organism>
<dbReference type="NCBIfam" id="NF000594">
    <property type="entry name" value="PRK00015.1-1"/>
    <property type="match status" value="1"/>
</dbReference>
<dbReference type="InterPro" id="IPR024567">
    <property type="entry name" value="RNase_HII/HIII_dom"/>
</dbReference>
<keyword evidence="10 14" id="KW-0479">Metal-binding</keyword>
<dbReference type="Proteomes" id="UP000321400">
    <property type="component" value="Unassembled WGS sequence"/>
</dbReference>
<dbReference type="GO" id="GO:0004523">
    <property type="term" value="F:RNA-DNA hybrid ribonuclease activity"/>
    <property type="evidence" value="ECO:0007669"/>
    <property type="project" value="UniProtKB-UniRule"/>
</dbReference>
<evidence type="ECO:0000256" key="14">
    <source>
        <dbReference type="HAMAP-Rule" id="MF_00052"/>
    </source>
</evidence>
<evidence type="ECO:0000313" key="19">
    <source>
        <dbReference type="Proteomes" id="UP000321400"/>
    </source>
</evidence>
<keyword evidence="8 14" id="KW-0963">Cytoplasm</keyword>
<comment type="cofactor">
    <cofactor evidence="2">
        <name>Mg(2+)</name>
        <dbReference type="ChEBI" id="CHEBI:18420"/>
    </cofactor>
</comment>
<dbReference type="Gene3D" id="3.30.420.10">
    <property type="entry name" value="Ribonuclease H-like superfamily/Ribonuclease H"/>
    <property type="match status" value="1"/>
</dbReference>
<gene>
    <name evidence="14 18" type="primary">rnhB</name>
    <name evidence="18" type="ORF">HAL01_02270</name>
</gene>
<proteinExistence type="inferred from homology"/>
<dbReference type="SUPFAM" id="SSF53098">
    <property type="entry name" value="Ribonuclease H-like"/>
    <property type="match status" value="1"/>
</dbReference>
<dbReference type="EC" id="3.1.26.4" evidence="6 14"/>
<dbReference type="Pfam" id="PF01351">
    <property type="entry name" value="RNase_HII"/>
    <property type="match status" value="1"/>
</dbReference>
<dbReference type="STRING" id="442899.SAMN05720591_10293"/>
<evidence type="ECO:0000256" key="5">
    <source>
        <dbReference type="ARBA" id="ARBA00007383"/>
    </source>
</evidence>
<evidence type="ECO:0000259" key="17">
    <source>
        <dbReference type="PROSITE" id="PS51975"/>
    </source>
</evidence>
<feature type="binding site" evidence="14 15">
    <location>
        <position position="75"/>
    </location>
    <ligand>
        <name>a divalent metal cation</name>
        <dbReference type="ChEBI" id="CHEBI:60240"/>
    </ligand>
</feature>
<dbReference type="FunFam" id="3.30.420.10:FF:000006">
    <property type="entry name" value="Ribonuclease HII"/>
    <property type="match status" value="1"/>
</dbReference>
<dbReference type="EMBL" id="BJYE01000002">
    <property type="protein sequence ID" value="GEN55763.1"/>
    <property type="molecule type" value="Genomic_DNA"/>
</dbReference>
<sequence>MTQSIREIKTMLNNAPEPHLVKMLEQDHRKGVQQLLDRYYKKQRQYKQDKETYEEKFKYERLIRLEGYQRICGIDEVGRGPLAGPVVAAAVILPESCDLMGLTDSKKLSLTKREYYFEAITEQALAIGVGLVEPAIIDEINILEASKSAMLQAIDKLSLTPDYLLLDAIDLTIDIPQQSLIKGDLKSISIAAASVIAKVTRDNMMKAYDFTYPGYDFINNQGYGTKKHLHGLETYGVTPIHRRSFAPVKGYL</sequence>
<dbReference type="GO" id="GO:0006298">
    <property type="term" value="P:mismatch repair"/>
    <property type="evidence" value="ECO:0007669"/>
    <property type="project" value="TreeGrafter"/>
</dbReference>
<dbReference type="GO" id="GO:0003723">
    <property type="term" value="F:RNA binding"/>
    <property type="evidence" value="ECO:0007669"/>
    <property type="project" value="UniProtKB-UniRule"/>
</dbReference>
<comment type="subcellular location">
    <subcellularLocation>
        <location evidence="4 14">Cytoplasm</location>
    </subcellularLocation>
</comment>
<evidence type="ECO:0000256" key="6">
    <source>
        <dbReference type="ARBA" id="ARBA00012180"/>
    </source>
</evidence>
<feature type="domain" description="RNase H type-2" evidence="17">
    <location>
        <begin position="69"/>
        <end position="252"/>
    </location>
</feature>
<feature type="binding site" evidence="14 15">
    <location>
        <position position="167"/>
    </location>
    <ligand>
        <name>a divalent metal cation</name>
        <dbReference type="ChEBI" id="CHEBI:60240"/>
    </ligand>
</feature>
<evidence type="ECO:0000256" key="16">
    <source>
        <dbReference type="RuleBase" id="RU003515"/>
    </source>
</evidence>
<evidence type="ECO:0000256" key="2">
    <source>
        <dbReference type="ARBA" id="ARBA00001946"/>
    </source>
</evidence>
<protein>
    <recommendedName>
        <fullName evidence="7 14">Ribonuclease HII</fullName>
        <shortName evidence="14">RNase HII</shortName>
        <ecNumber evidence="6 14">3.1.26.4</ecNumber>
    </recommendedName>
</protein>
<evidence type="ECO:0000256" key="7">
    <source>
        <dbReference type="ARBA" id="ARBA00019179"/>
    </source>
</evidence>
<evidence type="ECO:0000256" key="4">
    <source>
        <dbReference type="ARBA" id="ARBA00004496"/>
    </source>
</evidence>
<dbReference type="GO" id="GO:0032299">
    <property type="term" value="C:ribonuclease H2 complex"/>
    <property type="evidence" value="ECO:0007669"/>
    <property type="project" value="TreeGrafter"/>
</dbReference>
<dbReference type="NCBIfam" id="NF000595">
    <property type="entry name" value="PRK00015.1-3"/>
    <property type="match status" value="1"/>
</dbReference>
<keyword evidence="13 14" id="KW-0464">Manganese</keyword>
<keyword evidence="11 14" id="KW-0255">Endonuclease</keyword>
<evidence type="ECO:0000313" key="18">
    <source>
        <dbReference type="EMBL" id="GEN55763.1"/>
    </source>
</evidence>
<reference evidence="18 19" key="1">
    <citation type="submission" date="2019-07" db="EMBL/GenBank/DDBJ databases">
        <title>Whole genome shotgun sequence of Halolactibacillus alkaliphilus NBRC 103919.</title>
        <authorList>
            <person name="Hosoyama A."/>
            <person name="Uohara A."/>
            <person name="Ohji S."/>
            <person name="Ichikawa N."/>
        </authorList>
    </citation>
    <scope>NUCLEOTIDE SEQUENCE [LARGE SCALE GENOMIC DNA]</scope>
    <source>
        <strain evidence="18 19">NBRC 103919</strain>
    </source>
</reference>
<dbReference type="GO" id="GO:0005737">
    <property type="term" value="C:cytoplasm"/>
    <property type="evidence" value="ECO:0007669"/>
    <property type="project" value="UniProtKB-SubCell"/>
</dbReference>
<evidence type="ECO:0000256" key="3">
    <source>
        <dbReference type="ARBA" id="ARBA00004065"/>
    </source>
</evidence>
<dbReference type="GO" id="GO:0043137">
    <property type="term" value="P:DNA replication, removal of RNA primer"/>
    <property type="evidence" value="ECO:0007669"/>
    <property type="project" value="TreeGrafter"/>
</dbReference>
<dbReference type="InterPro" id="IPR036397">
    <property type="entry name" value="RNaseH_sf"/>
</dbReference>
<evidence type="ECO:0000256" key="9">
    <source>
        <dbReference type="ARBA" id="ARBA00022722"/>
    </source>
</evidence>
<accession>A0A511WYP6</accession>
<evidence type="ECO:0000256" key="8">
    <source>
        <dbReference type="ARBA" id="ARBA00022490"/>
    </source>
</evidence>
<evidence type="ECO:0000256" key="10">
    <source>
        <dbReference type="ARBA" id="ARBA00022723"/>
    </source>
</evidence>
<dbReference type="PANTHER" id="PTHR10954:SF18">
    <property type="entry name" value="RIBONUCLEASE HII"/>
    <property type="match status" value="1"/>
</dbReference>
<keyword evidence="12 14" id="KW-0378">Hydrolase</keyword>
<comment type="function">
    <text evidence="3 14 16">Endonuclease that specifically degrades the RNA of RNA-DNA hybrids.</text>
</comment>
<dbReference type="OrthoDB" id="9803420at2"/>
<dbReference type="PROSITE" id="PS51975">
    <property type="entry name" value="RNASE_H_2"/>
    <property type="match status" value="1"/>
</dbReference>